<evidence type="ECO:0000313" key="3">
    <source>
        <dbReference type="Proteomes" id="UP000054721"/>
    </source>
</evidence>
<dbReference type="AlphaFoldDB" id="A0A0V1KHH6"/>
<feature type="region of interest" description="Disordered" evidence="1">
    <location>
        <begin position="1"/>
        <end position="23"/>
    </location>
</feature>
<gene>
    <name evidence="2" type="ORF">T02_13408</name>
</gene>
<feature type="compositionally biased region" description="Polar residues" evidence="1">
    <location>
        <begin position="7"/>
        <end position="23"/>
    </location>
</feature>
<dbReference type="EMBL" id="JYDW01003152">
    <property type="protein sequence ID" value="KRZ46492.1"/>
    <property type="molecule type" value="Genomic_DNA"/>
</dbReference>
<comment type="caution">
    <text evidence="2">The sequence shown here is derived from an EMBL/GenBank/DDBJ whole genome shotgun (WGS) entry which is preliminary data.</text>
</comment>
<organism evidence="2 3">
    <name type="scientific">Trichinella nativa</name>
    <dbReference type="NCBI Taxonomy" id="6335"/>
    <lineage>
        <taxon>Eukaryota</taxon>
        <taxon>Metazoa</taxon>
        <taxon>Ecdysozoa</taxon>
        <taxon>Nematoda</taxon>
        <taxon>Enoplea</taxon>
        <taxon>Dorylaimia</taxon>
        <taxon>Trichinellida</taxon>
        <taxon>Trichinellidae</taxon>
        <taxon>Trichinella</taxon>
    </lineage>
</organism>
<accession>A0A0V1KHH6</accession>
<reference evidence="2 3" key="1">
    <citation type="submission" date="2015-05" db="EMBL/GenBank/DDBJ databases">
        <title>Evolution of Trichinella species and genotypes.</title>
        <authorList>
            <person name="Korhonen P.K."/>
            <person name="Edoardo P."/>
            <person name="Giuseppe L.R."/>
            <person name="Gasser R.B."/>
        </authorList>
    </citation>
    <scope>NUCLEOTIDE SEQUENCE [LARGE SCALE GENOMIC DNA]</scope>
    <source>
        <strain evidence="2">ISS10</strain>
    </source>
</reference>
<proteinExistence type="predicted"/>
<evidence type="ECO:0000256" key="1">
    <source>
        <dbReference type="SAM" id="MobiDB-lite"/>
    </source>
</evidence>
<dbReference type="Proteomes" id="UP000054721">
    <property type="component" value="Unassembled WGS sequence"/>
</dbReference>
<sequence>MDVFPSLMSSYSSENAKQPGHGTSASCVYYKRTMNSTTTRIAL</sequence>
<evidence type="ECO:0000313" key="2">
    <source>
        <dbReference type="EMBL" id="KRZ46492.1"/>
    </source>
</evidence>
<keyword evidence="3" id="KW-1185">Reference proteome</keyword>
<name>A0A0V1KHH6_9BILA</name>
<protein>
    <submittedName>
        <fullName evidence="2">Uncharacterized protein</fullName>
    </submittedName>
</protein>